<dbReference type="PANTHER" id="PTHR34069">
    <property type="entry name" value="3-OXOACYL-[ACYL-CARRIER-PROTEIN] SYNTHASE 3"/>
    <property type="match status" value="1"/>
</dbReference>
<dbReference type="AlphaFoldDB" id="A0A833N1D2"/>
<dbReference type="Gene3D" id="3.40.47.10">
    <property type="match status" value="1"/>
</dbReference>
<evidence type="ECO:0000259" key="3">
    <source>
        <dbReference type="Pfam" id="PF08541"/>
    </source>
</evidence>
<dbReference type="Pfam" id="PF08545">
    <property type="entry name" value="ACP_syn_III"/>
    <property type="match status" value="1"/>
</dbReference>
<dbReference type="GO" id="GO:0006633">
    <property type="term" value="P:fatty acid biosynthetic process"/>
    <property type="evidence" value="ECO:0007669"/>
    <property type="project" value="InterPro"/>
</dbReference>
<dbReference type="InterPro" id="IPR013751">
    <property type="entry name" value="ACP_syn_III_N"/>
</dbReference>
<accession>A0A833N1D2</accession>
<comment type="caution">
    <text evidence="5">The sequence shown here is derived from an EMBL/GenBank/DDBJ whole genome shotgun (WGS) entry which is preliminary data.</text>
</comment>
<evidence type="ECO:0000313" key="5">
    <source>
        <dbReference type="EMBL" id="KAB8030725.1"/>
    </source>
</evidence>
<dbReference type="PANTHER" id="PTHR34069:SF2">
    <property type="entry name" value="BETA-KETOACYL-[ACYL-CARRIER-PROTEIN] SYNTHASE III"/>
    <property type="match status" value="1"/>
</dbReference>
<evidence type="ECO:0000256" key="1">
    <source>
        <dbReference type="ARBA" id="ARBA00022679"/>
    </source>
</evidence>
<evidence type="ECO:0000313" key="6">
    <source>
        <dbReference type="Proteomes" id="UP000442694"/>
    </source>
</evidence>
<keyword evidence="6" id="KW-1185">Reference proteome</keyword>
<feature type="domain" description="Beta-ketoacyl-[acyl-carrier-protein] synthase III N-terminal" evidence="4">
    <location>
        <begin position="108"/>
        <end position="175"/>
    </location>
</feature>
<feature type="domain" description="Beta-ketoacyl-[acyl-carrier-protein] synthase III C-terminal" evidence="3">
    <location>
        <begin position="233"/>
        <end position="319"/>
    </location>
</feature>
<dbReference type="Pfam" id="PF08541">
    <property type="entry name" value="ACP_syn_III_C"/>
    <property type="match status" value="1"/>
</dbReference>
<reference evidence="5 6" key="1">
    <citation type="submission" date="2019-10" db="EMBL/GenBank/DDBJ databases">
        <title>New genus of Silvanigrellaceae.</title>
        <authorList>
            <person name="Pitt A."/>
            <person name="Hahn M.W."/>
        </authorList>
    </citation>
    <scope>NUCLEOTIDE SEQUENCE [LARGE SCALE GENOMIC DNA]</scope>
    <source>
        <strain evidence="5 6">33A1-SZDP</strain>
    </source>
</reference>
<dbReference type="CDD" id="cd00830">
    <property type="entry name" value="KAS_III"/>
    <property type="match status" value="1"/>
</dbReference>
<protein>
    <submittedName>
        <fullName evidence="5">Beta-ketoacyl-ACP synthase 3</fullName>
        <ecNumber evidence="5">2.3.1.180</ecNumber>
    </submittedName>
</protein>
<dbReference type="InterPro" id="IPR013747">
    <property type="entry name" value="ACP_syn_III_C"/>
</dbReference>
<sequence>MYANIDCISYYLPKNNFNNYSASEIFKNYTPEKIFQKTGINNRKISNKNEYSSDLATEACESLFLENNINRKEIDYLILCTQSPDYLMPTTACIVHQNLGLNNWCGAIDINQGCSGFIYSLGVAKGLIETKQAEKILLITSETYSKHLEPNDHATRTIFGDGAAAVLINRQAKYQKMPLFLYGTNGSGLKNLISYKGGMKSNESNYKYFYMNGPEVFHFAINTVPEMFKKLISDNNIDINEIDFFIFHQANKFMLDSLKNKLKIPNDKFLCFMSEHGNTVSSSIPIVFSEFIKNKTIKRGNKIILVGFGIGYSYSLSVIDF</sequence>
<dbReference type="GO" id="GO:0004315">
    <property type="term" value="F:3-oxoacyl-[acyl-carrier-protein] synthase activity"/>
    <property type="evidence" value="ECO:0007669"/>
    <property type="project" value="InterPro"/>
</dbReference>
<dbReference type="Proteomes" id="UP000442694">
    <property type="component" value="Unassembled WGS sequence"/>
</dbReference>
<evidence type="ECO:0000259" key="4">
    <source>
        <dbReference type="Pfam" id="PF08545"/>
    </source>
</evidence>
<dbReference type="InterPro" id="IPR016039">
    <property type="entry name" value="Thiolase-like"/>
</dbReference>
<dbReference type="SUPFAM" id="SSF53901">
    <property type="entry name" value="Thiolase-like"/>
    <property type="match status" value="1"/>
</dbReference>
<keyword evidence="1 5" id="KW-0808">Transferase</keyword>
<organism evidence="5 6">
    <name type="scientific">Fluviispira multicolorata</name>
    <dbReference type="NCBI Taxonomy" id="2654512"/>
    <lineage>
        <taxon>Bacteria</taxon>
        <taxon>Pseudomonadati</taxon>
        <taxon>Bdellovibrionota</taxon>
        <taxon>Oligoflexia</taxon>
        <taxon>Silvanigrellales</taxon>
        <taxon>Silvanigrellaceae</taxon>
        <taxon>Fluviispira</taxon>
    </lineage>
</organism>
<dbReference type="NCBIfam" id="NF006829">
    <property type="entry name" value="PRK09352.1"/>
    <property type="match status" value="1"/>
</dbReference>
<gene>
    <name evidence="5" type="ORF">GCL57_07055</name>
</gene>
<evidence type="ECO:0000256" key="2">
    <source>
        <dbReference type="ARBA" id="ARBA00023315"/>
    </source>
</evidence>
<proteinExistence type="predicted"/>
<dbReference type="GO" id="GO:0033818">
    <property type="term" value="F:beta-ketoacyl-acyl-carrier-protein synthase III activity"/>
    <property type="evidence" value="ECO:0007669"/>
    <property type="project" value="UniProtKB-EC"/>
</dbReference>
<dbReference type="GO" id="GO:0044550">
    <property type="term" value="P:secondary metabolite biosynthetic process"/>
    <property type="evidence" value="ECO:0007669"/>
    <property type="project" value="TreeGrafter"/>
</dbReference>
<name>A0A833N1D2_9BACT</name>
<dbReference type="EMBL" id="WFLN01000006">
    <property type="protein sequence ID" value="KAB8030725.1"/>
    <property type="molecule type" value="Genomic_DNA"/>
</dbReference>
<dbReference type="EC" id="2.3.1.180" evidence="5"/>
<keyword evidence="2 5" id="KW-0012">Acyltransferase</keyword>
<dbReference type="RefSeq" id="WP_152212653.1">
    <property type="nucleotide sequence ID" value="NZ_WFLN01000006.1"/>
</dbReference>